<feature type="transmembrane region" description="Helical" evidence="1">
    <location>
        <begin position="34"/>
        <end position="52"/>
    </location>
</feature>
<evidence type="ECO:0000313" key="2">
    <source>
        <dbReference type="EMBL" id="MBY8876138.1"/>
    </source>
</evidence>
<organism evidence="2 3">
    <name type="scientific">Actinacidiphila acidipaludis</name>
    <dbReference type="NCBI Taxonomy" id="2873382"/>
    <lineage>
        <taxon>Bacteria</taxon>
        <taxon>Bacillati</taxon>
        <taxon>Actinomycetota</taxon>
        <taxon>Actinomycetes</taxon>
        <taxon>Kitasatosporales</taxon>
        <taxon>Streptomycetaceae</taxon>
        <taxon>Actinacidiphila</taxon>
    </lineage>
</organism>
<dbReference type="RefSeq" id="WP_222959419.1">
    <property type="nucleotide sequence ID" value="NZ_JAINZZ010000001.1"/>
</dbReference>
<evidence type="ECO:0000256" key="1">
    <source>
        <dbReference type="SAM" id="Phobius"/>
    </source>
</evidence>
<dbReference type="EMBL" id="JAINZZ010000001">
    <property type="protein sequence ID" value="MBY8876138.1"/>
    <property type="molecule type" value="Genomic_DNA"/>
</dbReference>
<keyword evidence="1" id="KW-0812">Transmembrane</keyword>
<dbReference type="Proteomes" id="UP000778578">
    <property type="component" value="Unassembled WGS sequence"/>
</dbReference>
<feature type="transmembrane region" description="Helical" evidence="1">
    <location>
        <begin position="7"/>
        <end position="28"/>
    </location>
</feature>
<keyword evidence="1" id="KW-0472">Membrane</keyword>
<name>A0ABS7PZH3_9ACTN</name>
<sequence length="64" mass="6727">MIHRISALASVVGVVVGVMLLVIGIRDYRAGASALWPVLGTAVLLSAVYRLVLDVRDLRAGPDA</sequence>
<protein>
    <submittedName>
        <fullName evidence="2">Uncharacterized protein</fullName>
    </submittedName>
</protein>
<accession>A0ABS7PZH3</accession>
<reference evidence="2 3" key="1">
    <citation type="submission" date="2021-08" db="EMBL/GenBank/DDBJ databases">
        <title>WGS of actinomycetes from Thailand.</title>
        <authorList>
            <person name="Thawai C."/>
        </authorList>
    </citation>
    <scope>NUCLEOTIDE SEQUENCE [LARGE SCALE GENOMIC DNA]</scope>
    <source>
        <strain evidence="2 3">PLK6-54</strain>
    </source>
</reference>
<proteinExistence type="predicted"/>
<keyword evidence="3" id="KW-1185">Reference proteome</keyword>
<comment type="caution">
    <text evidence="2">The sequence shown here is derived from an EMBL/GenBank/DDBJ whole genome shotgun (WGS) entry which is preliminary data.</text>
</comment>
<evidence type="ECO:0000313" key="3">
    <source>
        <dbReference type="Proteomes" id="UP000778578"/>
    </source>
</evidence>
<gene>
    <name evidence="2" type="ORF">K7862_00580</name>
</gene>
<keyword evidence="1" id="KW-1133">Transmembrane helix</keyword>